<feature type="region of interest" description="Disordered" evidence="1">
    <location>
        <begin position="1"/>
        <end position="102"/>
    </location>
</feature>
<dbReference type="AlphaFoldDB" id="A0A8K1GZH2"/>
<sequence>MSAQSLLSSVFSCSSSAAPAAAKSLSKRRLRQTRSLDPAIIGGGREDGEGSGRARAAGSPPGERRGLRGAPPPHGASFSTPCTPLERSPPGSALFDEETLRGKRSPGCELPLLARTPSALALSGPASSIFSSPRRWLQQRKGQPSPPEPRPAAYVVWKSELITEPGVWIVEEEAKYSIQLVETGKGSNKEVHGKVQTSFDIATHWPILEGTELSDFNRTLEGVPSSWLGDRGESDLNGLLEFSSAESKVMRLNALFEYSSSRTFGYAVTELS</sequence>
<comment type="caution">
    <text evidence="2">The sequence shown here is derived from an EMBL/GenBank/DDBJ whole genome shotgun (WGS) entry which is preliminary data.</text>
</comment>
<protein>
    <submittedName>
        <fullName evidence="2">Uncharacterized protein</fullName>
    </submittedName>
</protein>
<evidence type="ECO:0000313" key="3">
    <source>
        <dbReference type="Proteomes" id="UP000796761"/>
    </source>
</evidence>
<organism evidence="2 3">
    <name type="scientific">Zosterops borbonicus</name>
    <dbReference type="NCBI Taxonomy" id="364589"/>
    <lineage>
        <taxon>Eukaryota</taxon>
        <taxon>Metazoa</taxon>
        <taxon>Chordata</taxon>
        <taxon>Craniata</taxon>
        <taxon>Vertebrata</taxon>
        <taxon>Euteleostomi</taxon>
        <taxon>Archelosauria</taxon>
        <taxon>Archosauria</taxon>
        <taxon>Dinosauria</taxon>
        <taxon>Saurischia</taxon>
        <taxon>Theropoda</taxon>
        <taxon>Coelurosauria</taxon>
        <taxon>Aves</taxon>
        <taxon>Neognathae</taxon>
        <taxon>Neoaves</taxon>
        <taxon>Telluraves</taxon>
        <taxon>Australaves</taxon>
        <taxon>Passeriformes</taxon>
        <taxon>Sylvioidea</taxon>
        <taxon>Zosteropidae</taxon>
        <taxon>Zosterops</taxon>
    </lineage>
</organism>
<dbReference type="OrthoDB" id="10024839at2759"/>
<name>A0A8K1GZH2_9PASS</name>
<reference evidence="2" key="1">
    <citation type="submission" date="2019-04" db="EMBL/GenBank/DDBJ databases">
        <title>Genome assembly of Zosterops borbonicus 15179.</title>
        <authorList>
            <person name="Leroy T."/>
            <person name="Anselmetti Y."/>
            <person name="Tilak M.-K."/>
            <person name="Nabholz B."/>
        </authorList>
    </citation>
    <scope>NUCLEOTIDE SEQUENCE</scope>
    <source>
        <strain evidence="2">HGM_15179</strain>
        <tissue evidence="2">Muscle</tissue>
    </source>
</reference>
<keyword evidence="3" id="KW-1185">Reference proteome</keyword>
<evidence type="ECO:0000256" key="1">
    <source>
        <dbReference type="SAM" id="MobiDB-lite"/>
    </source>
</evidence>
<proteinExistence type="predicted"/>
<accession>A0A8K1GZH2</accession>
<gene>
    <name evidence="2" type="ORF">HGM15179_000641</name>
</gene>
<evidence type="ECO:0000313" key="2">
    <source>
        <dbReference type="EMBL" id="TRZ26484.1"/>
    </source>
</evidence>
<dbReference type="EMBL" id="SWJQ01000013">
    <property type="protein sequence ID" value="TRZ26484.1"/>
    <property type="molecule type" value="Genomic_DNA"/>
</dbReference>
<feature type="compositionally biased region" description="Low complexity" evidence="1">
    <location>
        <begin position="1"/>
        <end position="24"/>
    </location>
</feature>
<dbReference type="Proteomes" id="UP000796761">
    <property type="component" value="Unassembled WGS sequence"/>
</dbReference>